<feature type="transmembrane region" description="Helical" evidence="8">
    <location>
        <begin position="232"/>
        <end position="252"/>
    </location>
</feature>
<feature type="transmembrane region" description="Helical" evidence="8">
    <location>
        <begin position="161"/>
        <end position="186"/>
    </location>
</feature>
<feature type="transmembrane region" description="Helical" evidence="8">
    <location>
        <begin position="65"/>
        <end position="88"/>
    </location>
</feature>
<dbReference type="AlphaFoldDB" id="A0A1I2X668"/>
<keyword evidence="3" id="KW-0813">Transport</keyword>
<dbReference type="OrthoDB" id="9810457at2"/>
<name>A0A1I2X668_9RHOB</name>
<protein>
    <recommendedName>
        <fullName evidence="11">Malonate transporter</fullName>
    </recommendedName>
</protein>
<proteinExistence type="inferred from homology"/>
<organism evidence="9 10">
    <name type="scientific">Paracoccus aminovorans</name>
    <dbReference type="NCBI Taxonomy" id="34004"/>
    <lineage>
        <taxon>Bacteria</taxon>
        <taxon>Pseudomonadati</taxon>
        <taxon>Pseudomonadota</taxon>
        <taxon>Alphaproteobacteria</taxon>
        <taxon>Rhodobacterales</taxon>
        <taxon>Paracoccaceae</taxon>
        <taxon>Paracoccus</taxon>
    </lineage>
</organism>
<evidence type="ECO:0000256" key="2">
    <source>
        <dbReference type="ARBA" id="ARBA00010145"/>
    </source>
</evidence>
<dbReference type="RefSeq" id="WP_074965765.1">
    <property type="nucleotide sequence ID" value="NZ_CBCRYP010000005.1"/>
</dbReference>
<keyword evidence="5 8" id="KW-0812">Transmembrane</keyword>
<gene>
    <name evidence="9" type="ORF">SAMN04488021_101111</name>
</gene>
<dbReference type="InterPro" id="IPR038770">
    <property type="entry name" value="Na+/solute_symporter_sf"/>
</dbReference>
<dbReference type="PANTHER" id="PTHR36838">
    <property type="entry name" value="AUXIN EFFLUX CARRIER FAMILY PROTEIN"/>
    <property type="match status" value="1"/>
</dbReference>
<dbReference type="InterPro" id="IPR004776">
    <property type="entry name" value="Mem_transp_PIN-like"/>
</dbReference>
<dbReference type="PANTHER" id="PTHR36838:SF1">
    <property type="entry name" value="SLR1864 PROTEIN"/>
    <property type="match status" value="1"/>
</dbReference>
<dbReference type="EMBL" id="FOPU01000001">
    <property type="protein sequence ID" value="SFH09034.1"/>
    <property type="molecule type" value="Genomic_DNA"/>
</dbReference>
<dbReference type="Proteomes" id="UP000183635">
    <property type="component" value="Unassembled WGS sequence"/>
</dbReference>
<feature type="transmembrane region" description="Helical" evidence="8">
    <location>
        <begin position="198"/>
        <end position="220"/>
    </location>
</feature>
<feature type="transmembrane region" description="Helical" evidence="8">
    <location>
        <begin position="127"/>
        <end position="149"/>
    </location>
</feature>
<comment type="similarity">
    <text evidence="2">Belongs to the auxin efflux carrier (TC 2.A.69) family.</text>
</comment>
<feature type="transmembrane region" description="Helical" evidence="8">
    <location>
        <begin position="95"/>
        <end position="115"/>
    </location>
</feature>
<dbReference type="Gene3D" id="1.20.1530.20">
    <property type="match status" value="1"/>
</dbReference>
<sequence>MTILFDVILPVFIIIGFGSLAAWRRIFSELAVDGLMRFAQSFAVPVLLFANVARLDMAGNFNPGMWIAFYSGAFASYFIGWSLALFRLKRSPEDAVAIGFCCLFSNSLLLGIPIMERAYGAEAIAGNVAIIALHSPLLYTFGITMMEVARARGQSLAPGRIALRALSGVLHTPLIIGILCGAAMNLLMQAGLVMPEGFWAAVDMMARAALPAALFGLGGVLYRYRPEGDGKAIALCCVASLLIHPAITWTLGQLFQLPAPPLRSAVITASMAPGVNAYLFASIYDAAKRVAASTVLVSTVLSILSIWFWIWLLP</sequence>
<dbReference type="STRING" id="34004.SAMN04488021_101111"/>
<evidence type="ECO:0000256" key="5">
    <source>
        <dbReference type="ARBA" id="ARBA00022692"/>
    </source>
</evidence>
<feature type="transmembrane region" description="Helical" evidence="8">
    <location>
        <begin position="264"/>
        <end position="283"/>
    </location>
</feature>
<keyword evidence="7 8" id="KW-0472">Membrane</keyword>
<feature type="transmembrane region" description="Helical" evidence="8">
    <location>
        <begin position="6"/>
        <end position="23"/>
    </location>
</feature>
<evidence type="ECO:0000256" key="1">
    <source>
        <dbReference type="ARBA" id="ARBA00004651"/>
    </source>
</evidence>
<evidence type="ECO:0008006" key="11">
    <source>
        <dbReference type="Google" id="ProtNLM"/>
    </source>
</evidence>
<evidence type="ECO:0000256" key="6">
    <source>
        <dbReference type="ARBA" id="ARBA00022989"/>
    </source>
</evidence>
<keyword evidence="10" id="KW-1185">Reference proteome</keyword>
<keyword evidence="6 8" id="KW-1133">Transmembrane helix</keyword>
<evidence type="ECO:0000256" key="7">
    <source>
        <dbReference type="ARBA" id="ARBA00023136"/>
    </source>
</evidence>
<comment type="subcellular location">
    <subcellularLocation>
        <location evidence="1">Cell membrane</location>
        <topology evidence="1">Multi-pass membrane protein</topology>
    </subcellularLocation>
</comment>
<accession>A0A1I2X668</accession>
<evidence type="ECO:0000313" key="9">
    <source>
        <dbReference type="EMBL" id="SFH09034.1"/>
    </source>
</evidence>
<evidence type="ECO:0000256" key="4">
    <source>
        <dbReference type="ARBA" id="ARBA00022475"/>
    </source>
</evidence>
<reference evidence="9 10" key="1">
    <citation type="submission" date="2016-10" db="EMBL/GenBank/DDBJ databases">
        <authorList>
            <person name="de Groot N.N."/>
        </authorList>
    </citation>
    <scope>NUCLEOTIDE SEQUENCE [LARGE SCALE GENOMIC DNA]</scope>
    <source>
        <strain evidence="9 10">DSM 8537</strain>
    </source>
</reference>
<evidence type="ECO:0000256" key="3">
    <source>
        <dbReference type="ARBA" id="ARBA00022448"/>
    </source>
</evidence>
<dbReference type="GO" id="GO:0055085">
    <property type="term" value="P:transmembrane transport"/>
    <property type="evidence" value="ECO:0007669"/>
    <property type="project" value="InterPro"/>
</dbReference>
<evidence type="ECO:0000256" key="8">
    <source>
        <dbReference type="SAM" id="Phobius"/>
    </source>
</evidence>
<dbReference type="Pfam" id="PF03547">
    <property type="entry name" value="Mem_trans"/>
    <property type="match status" value="1"/>
</dbReference>
<evidence type="ECO:0000313" key="10">
    <source>
        <dbReference type="Proteomes" id="UP000183635"/>
    </source>
</evidence>
<dbReference type="GO" id="GO:0005886">
    <property type="term" value="C:plasma membrane"/>
    <property type="evidence" value="ECO:0007669"/>
    <property type="project" value="UniProtKB-SubCell"/>
</dbReference>
<keyword evidence="4" id="KW-1003">Cell membrane</keyword>
<feature type="transmembrane region" description="Helical" evidence="8">
    <location>
        <begin position="290"/>
        <end position="312"/>
    </location>
</feature>